<reference evidence="5" key="1">
    <citation type="submission" date="2018-09" db="EMBL/GenBank/DDBJ databases">
        <title>Complete Genome Sequencing of Sulfolobus sp. JCM 16834.</title>
        <authorList>
            <person name="Kato S."/>
            <person name="Itoh T."/>
            <person name="Ohkuma M."/>
        </authorList>
    </citation>
    <scope>NUCLEOTIDE SEQUENCE [LARGE SCALE GENOMIC DNA]</scope>
    <source>
        <strain evidence="5">IC-007</strain>
    </source>
</reference>
<dbReference type="Proteomes" id="UP000325030">
    <property type="component" value="Chromosome"/>
</dbReference>
<feature type="transmembrane region" description="Helical" evidence="1">
    <location>
        <begin position="20"/>
        <end position="41"/>
    </location>
</feature>
<dbReference type="RefSeq" id="WP_149528403.1">
    <property type="nucleotide sequence ID" value="NZ_AP018929.1"/>
</dbReference>
<evidence type="ECO:0000256" key="1">
    <source>
        <dbReference type="SAM" id="Phobius"/>
    </source>
</evidence>
<name>A0A510DUE7_9CREN</name>
<sequence>MKFLHAKLTKRKRRALSTVIGMIIVLIIMMAVLIPFSFLLFSVPSAQSMASQNAQVVSSLASAQNNEIVVIQSSQQLSTVDLEASNQPIYYGLVYLGSGTLYILLLQNVTPNVILKIKDILGFEGNSWNVIKKGLNLEVSPSTVNASFAGHPAVEVQLPALQKIAIVSNYGNMIPVTPYNYISQVLTKKTGGIVYLDPNSVDVVSNPQAVGLPYCFFNPSQNSQPLSKLVEKYGNALTLSGVVIGGKSGEFNFDGYYEGPLCAELSSNIFAPPNPFNFEGDLSGYWALPDCNVLSGDASYQGSITLVPSGGSPGNVTIDGTVSNLVVSGAEASFHDFKGQVVFSNGTKLTISQKIKSLNLTSTATITGSGEVVFQDGYEVCYGLFDNYFTANLNGLMEGKITISDCVLGFNYHVYGKGTFDGNFQIQSQSSYDDSGFAEFQGNIDAKLTNVQVDCFNSVTVDTFAQPEGVNVTSIGPLSFLETPIRIEFNFAVANPSNSTLDIYYAYISLDEKFVFHLPASSGVPSGTEQGCFVGYARVDFPSTIEVPPGGFINQTIKVSIPLQIQLFGNPQLYQKDNISILDASEFEPLFETMNFELYTNVGYLTSGNFVLPVQVPVQVQAQT</sequence>
<gene>
    <name evidence="2" type="ORF">IC006_0936</name>
    <name evidence="3" type="ORF">IC007_0903</name>
</gene>
<dbReference type="STRING" id="1294262.GCA_001316085_02762"/>
<keyword evidence="1" id="KW-0472">Membrane</keyword>
<keyword evidence="4" id="KW-1185">Reference proteome</keyword>
<evidence type="ECO:0000313" key="5">
    <source>
        <dbReference type="Proteomes" id="UP000325030"/>
    </source>
</evidence>
<dbReference type="GeneID" id="41717295"/>
<organism evidence="2 4">
    <name type="scientific">Sulfuracidifex tepidarius</name>
    <dbReference type="NCBI Taxonomy" id="1294262"/>
    <lineage>
        <taxon>Archaea</taxon>
        <taxon>Thermoproteota</taxon>
        <taxon>Thermoprotei</taxon>
        <taxon>Sulfolobales</taxon>
        <taxon>Sulfolobaceae</taxon>
        <taxon>Sulfuracidifex</taxon>
    </lineage>
</organism>
<dbReference type="Proteomes" id="UP000322983">
    <property type="component" value="Chromosome"/>
</dbReference>
<proteinExistence type="predicted"/>
<keyword evidence="1" id="KW-1133">Transmembrane helix</keyword>
<accession>A0A510DUE7</accession>
<dbReference type="AlphaFoldDB" id="A0A510DUE7"/>
<accession>A0A510E1M1</accession>
<dbReference type="OrthoDB" id="386165at2157"/>
<dbReference type="EMBL" id="AP018930">
    <property type="protein sequence ID" value="BBG26395.1"/>
    <property type="molecule type" value="Genomic_DNA"/>
</dbReference>
<keyword evidence="1" id="KW-0812">Transmembrane</keyword>
<dbReference type="KEGG" id="step:IC006_0936"/>
<evidence type="ECO:0000313" key="2">
    <source>
        <dbReference type="EMBL" id="BBG23648.1"/>
    </source>
</evidence>
<dbReference type="EMBL" id="AP018929">
    <property type="protein sequence ID" value="BBG23648.1"/>
    <property type="molecule type" value="Genomic_DNA"/>
</dbReference>
<reference evidence="2 4" key="2">
    <citation type="journal article" date="2020" name="Int. J. Syst. Evol. Microbiol.">
        <title>Sulfuracidifex tepidarius gen. nov., sp. nov. and transfer of Sulfolobus metallicus Huber and Stetter 1992 to the genus Sulfuracidifex as Sulfuracidifex metallicus comb. nov.</title>
        <authorList>
            <person name="Itoh T."/>
            <person name="Miura T."/>
            <person name="Sakai H.D."/>
            <person name="Kato S."/>
            <person name="Ohkuma M."/>
            <person name="Takashina T."/>
        </authorList>
    </citation>
    <scope>NUCLEOTIDE SEQUENCE [LARGE SCALE GENOMIC DNA]</scope>
    <source>
        <strain evidence="2 4">IC-006</strain>
        <strain evidence="3">IC-007</strain>
    </source>
</reference>
<evidence type="ECO:0000313" key="4">
    <source>
        <dbReference type="Proteomes" id="UP000322983"/>
    </source>
</evidence>
<evidence type="ECO:0000313" key="3">
    <source>
        <dbReference type="EMBL" id="BBG26395.1"/>
    </source>
</evidence>
<protein>
    <submittedName>
        <fullName evidence="2">Uncharacterized protein</fullName>
    </submittedName>
</protein>